<proteinExistence type="predicted"/>
<organism evidence="1 2">
    <name type="scientific">Diploscapter pachys</name>
    <dbReference type="NCBI Taxonomy" id="2018661"/>
    <lineage>
        <taxon>Eukaryota</taxon>
        <taxon>Metazoa</taxon>
        <taxon>Ecdysozoa</taxon>
        <taxon>Nematoda</taxon>
        <taxon>Chromadorea</taxon>
        <taxon>Rhabditida</taxon>
        <taxon>Rhabditina</taxon>
        <taxon>Rhabditomorpha</taxon>
        <taxon>Rhabditoidea</taxon>
        <taxon>Rhabditidae</taxon>
        <taxon>Diploscapter</taxon>
    </lineage>
</organism>
<dbReference type="EMBL" id="LIAE01006281">
    <property type="protein sequence ID" value="PAV91933.1"/>
    <property type="molecule type" value="Genomic_DNA"/>
</dbReference>
<evidence type="ECO:0000313" key="2">
    <source>
        <dbReference type="Proteomes" id="UP000218231"/>
    </source>
</evidence>
<name>A0A2A2M0P7_9BILA</name>
<dbReference type="AlphaFoldDB" id="A0A2A2M0P7"/>
<evidence type="ECO:0000313" key="1">
    <source>
        <dbReference type="EMBL" id="PAV91933.1"/>
    </source>
</evidence>
<protein>
    <submittedName>
        <fullName evidence="1">Uncharacterized protein</fullName>
    </submittedName>
</protein>
<reference evidence="1 2" key="1">
    <citation type="journal article" date="2017" name="Curr. Biol.">
        <title>Genome architecture and evolution of a unichromosomal asexual nematode.</title>
        <authorList>
            <person name="Fradin H."/>
            <person name="Zegar C."/>
            <person name="Gutwein M."/>
            <person name="Lucas J."/>
            <person name="Kovtun M."/>
            <person name="Corcoran D."/>
            <person name="Baugh L.R."/>
            <person name="Kiontke K."/>
            <person name="Gunsalus K."/>
            <person name="Fitch D.H."/>
            <person name="Piano F."/>
        </authorList>
    </citation>
    <scope>NUCLEOTIDE SEQUENCE [LARGE SCALE GENOMIC DNA]</scope>
    <source>
        <strain evidence="1">PF1309</strain>
    </source>
</reference>
<gene>
    <name evidence="1" type="ORF">WR25_06232</name>
</gene>
<dbReference type="Proteomes" id="UP000218231">
    <property type="component" value="Unassembled WGS sequence"/>
</dbReference>
<accession>A0A2A2M0P7</accession>
<sequence>MRADLSNPPQVSTTPGTISTHELPVRTVCMRHDKGPLPSAGGRIVDLAGVVHILSVESAYRDHLLFPVQTARASVTSAIFATSI</sequence>
<keyword evidence="2" id="KW-1185">Reference proteome</keyword>
<comment type="caution">
    <text evidence="1">The sequence shown here is derived from an EMBL/GenBank/DDBJ whole genome shotgun (WGS) entry which is preliminary data.</text>
</comment>